<dbReference type="InterPro" id="IPR036650">
    <property type="entry name" value="CAT_RNA-bd_dom_sf"/>
</dbReference>
<dbReference type="GO" id="GO:0003723">
    <property type="term" value="F:RNA binding"/>
    <property type="evidence" value="ECO:0007669"/>
    <property type="project" value="InterPro"/>
</dbReference>
<dbReference type="InterPro" id="IPR050661">
    <property type="entry name" value="BglG_antiterminators"/>
</dbReference>
<dbReference type="Gene3D" id="1.10.1790.10">
    <property type="entry name" value="PRD domain"/>
    <property type="match status" value="2"/>
</dbReference>
<evidence type="ECO:0000313" key="3">
    <source>
        <dbReference type="EMBL" id="MDT2809311.1"/>
    </source>
</evidence>
<dbReference type="InterPro" id="IPR036634">
    <property type="entry name" value="PRD_sf"/>
</dbReference>
<dbReference type="AlphaFoldDB" id="A0AAW8TV91"/>
<dbReference type="Pfam" id="PF03123">
    <property type="entry name" value="CAT_RBD"/>
    <property type="match status" value="1"/>
</dbReference>
<dbReference type="RefSeq" id="WP_311834958.1">
    <property type="nucleotide sequence ID" value="NZ_JARQBJ010000001.1"/>
</dbReference>
<evidence type="ECO:0000256" key="1">
    <source>
        <dbReference type="ARBA" id="ARBA00022737"/>
    </source>
</evidence>
<dbReference type="PANTHER" id="PTHR30185">
    <property type="entry name" value="CRYPTIC BETA-GLUCOSIDE BGL OPERON ANTITERMINATOR"/>
    <property type="match status" value="1"/>
</dbReference>
<feature type="domain" description="PRD" evidence="2">
    <location>
        <begin position="170"/>
        <end position="279"/>
    </location>
</feature>
<gene>
    <name evidence="3" type="ORF">P7H43_02225</name>
</gene>
<sequence length="279" mass="32742">MKIVKVLNNNVVLSKDEKDNEVILMGRGLAFQKRAGDFLEESRIDKRYQLEDEISRQFQELLVDVPLKYLELATAIIDYAKETLKTPLSDSIYISVTDHLYTAIQRVKSGIRVRNILLWDIKRFYPDEFAIGKKAQDKIFEQYRIDLGEDEAGFIALHLVNAQTHKGQQDVYELTELMQEITQIASYYFKTPFDEDSVYFYRFSTHLRFFAARIMSGKQLVDETDEELLQIIQVKYHNAYQCVLKIESYIQQKYAYGMTNDEKLYLTIHLARLVQKASQ</sequence>
<dbReference type="EMBL" id="JARQBJ010000001">
    <property type="protein sequence ID" value="MDT2809311.1"/>
    <property type="molecule type" value="Genomic_DNA"/>
</dbReference>
<keyword evidence="1" id="KW-0677">Repeat</keyword>
<dbReference type="PROSITE" id="PS51372">
    <property type="entry name" value="PRD_2"/>
    <property type="match status" value="2"/>
</dbReference>
<dbReference type="SMART" id="SM01061">
    <property type="entry name" value="CAT_RBD"/>
    <property type="match status" value="1"/>
</dbReference>
<dbReference type="GO" id="GO:0006355">
    <property type="term" value="P:regulation of DNA-templated transcription"/>
    <property type="evidence" value="ECO:0007669"/>
    <property type="project" value="InterPro"/>
</dbReference>
<accession>A0AAW8TV91</accession>
<dbReference type="Gene3D" id="2.30.24.10">
    <property type="entry name" value="CAT RNA-binding domain"/>
    <property type="match status" value="1"/>
</dbReference>
<evidence type="ECO:0000313" key="4">
    <source>
        <dbReference type="Proteomes" id="UP001256711"/>
    </source>
</evidence>
<dbReference type="PANTHER" id="PTHR30185:SF15">
    <property type="entry name" value="CRYPTIC BETA-GLUCOSIDE BGL OPERON ANTITERMINATOR"/>
    <property type="match status" value="1"/>
</dbReference>
<protein>
    <submittedName>
        <fullName evidence="3">PRD domain-containing protein</fullName>
    </submittedName>
</protein>
<name>A0AAW8TV91_9ENTE</name>
<organism evidence="3 4">
    <name type="scientific">Enterococcus asini</name>
    <dbReference type="NCBI Taxonomy" id="57732"/>
    <lineage>
        <taxon>Bacteria</taxon>
        <taxon>Bacillati</taxon>
        <taxon>Bacillota</taxon>
        <taxon>Bacilli</taxon>
        <taxon>Lactobacillales</taxon>
        <taxon>Enterococcaceae</taxon>
        <taxon>Enterococcus</taxon>
    </lineage>
</organism>
<comment type="caution">
    <text evidence="3">The sequence shown here is derived from an EMBL/GenBank/DDBJ whole genome shotgun (WGS) entry which is preliminary data.</text>
</comment>
<dbReference type="InterPro" id="IPR011608">
    <property type="entry name" value="PRD"/>
</dbReference>
<dbReference type="NCBIfam" id="NF046042">
    <property type="entry name" value="LicT"/>
    <property type="match status" value="1"/>
</dbReference>
<dbReference type="InterPro" id="IPR004341">
    <property type="entry name" value="CAT_RNA-bd_dom"/>
</dbReference>
<dbReference type="Pfam" id="PF00874">
    <property type="entry name" value="PRD"/>
    <property type="match status" value="2"/>
</dbReference>
<feature type="domain" description="PRD" evidence="2">
    <location>
        <begin position="64"/>
        <end position="169"/>
    </location>
</feature>
<reference evidence="3" key="1">
    <citation type="submission" date="2023-03" db="EMBL/GenBank/DDBJ databases">
        <authorList>
            <person name="Shen W."/>
            <person name="Cai J."/>
        </authorList>
    </citation>
    <scope>NUCLEOTIDE SEQUENCE</scope>
    <source>
        <strain evidence="3">B226-2</strain>
    </source>
</reference>
<dbReference type="SUPFAM" id="SSF63520">
    <property type="entry name" value="PTS-regulatory domain, PRD"/>
    <property type="match status" value="2"/>
</dbReference>
<dbReference type="Proteomes" id="UP001256711">
    <property type="component" value="Unassembled WGS sequence"/>
</dbReference>
<dbReference type="SUPFAM" id="SSF50151">
    <property type="entry name" value="SacY-like RNA-binding domain"/>
    <property type="match status" value="1"/>
</dbReference>
<proteinExistence type="predicted"/>
<evidence type="ECO:0000259" key="2">
    <source>
        <dbReference type="PROSITE" id="PS51372"/>
    </source>
</evidence>